<sequence>MASATTRGKILTTAIADIGHQEKSPLAAYTKFTITGYFTSSRLCSEDKVIIAKEDSTAFKKPALIDFQNADSSNLHRNLSLAG</sequence>
<name>A0ABR0AHL4_9CRUS</name>
<keyword evidence="2" id="KW-1185">Reference proteome</keyword>
<dbReference type="Proteomes" id="UP001234178">
    <property type="component" value="Unassembled WGS sequence"/>
</dbReference>
<dbReference type="EMBL" id="JAOYFB010000037">
    <property type="protein sequence ID" value="KAK4024579.1"/>
    <property type="molecule type" value="Genomic_DNA"/>
</dbReference>
<organism evidence="1 2">
    <name type="scientific">Daphnia magna</name>
    <dbReference type="NCBI Taxonomy" id="35525"/>
    <lineage>
        <taxon>Eukaryota</taxon>
        <taxon>Metazoa</taxon>
        <taxon>Ecdysozoa</taxon>
        <taxon>Arthropoda</taxon>
        <taxon>Crustacea</taxon>
        <taxon>Branchiopoda</taxon>
        <taxon>Diplostraca</taxon>
        <taxon>Cladocera</taxon>
        <taxon>Anomopoda</taxon>
        <taxon>Daphniidae</taxon>
        <taxon>Daphnia</taxon>
    </lineage>
</organism>
<reference evidence="1 2" key="1">
    <citation type="journal article" date="2023" name="Nucleic Acids Res.">
        <title>The hologenome of Daphnia magna reveals possible DNA methylation and microbiome-mediated evolution of the host genome.</title>
        <authorList>
            <person name="Chaturvedi A."/>
            <person name="Li X."/>
            <person name="Dhandapani V."/>
            <person name="Marshall H."/>
            <person name="Kissane S."/>
            <person name="Cuenca-Cambronero M."/>
            <person name="Asole G."/>
            <person name="Calvet F."/>
            <person name="Ruiz-Romero M."/>
            <person name="Marangio P."/>
            <person name="Guigo R."/>
            <person name="Rago D."/>
            <person name="Mirbahai L."/>
            <person name="Eastwood N."/>
            <person name="Colbourne J.K."/>
            <person name="Zhou J."/>
            <person name="Mallon E."/>
            <person name="Orsini L."/>
        </authorList>
    </citation>
    <scope>NUCLEOTIDE SEQUENCE [LARGE SCALE GENOMIC DNA]</scope>
    <source>
        <strain evidence="1">LRV0_1</strain>
    </source>
</reference>
<comment type="caution">
    <text evidence="1">The sequence shown here is derived from an EMBL/GenBank/DDBJ whole genome shotgun (WGS) entry which is preliminary data.</text>
</comment>
<proteinExistence type="predicted"/>
<evidence type="ECO:0000313" key="2">
    <source>
        <dbReference type="Proteomes" id="UP001234178"/>
    </source>
</evidence>
<protein>
    <submittedName>
        <fullName evidence="1">Uncharacterized protein</fullName>
    </submittedName>
</protein>
<gene>
    <name evidence="1" type="ORF">OUZ56_010002</name>
</gene>
<accession>A0ABR0AHL4</accession>
<evidence type="ECO:0000313" key="1">
    <source>
        <dbReference type="EMBL" id="KAK4024579.1"/>
    </source>
</evidence>